<dbReference type="InterPro" id="IPR023406">
    <property type="entry name" value="Topo_IA_AS"/>
</dbReference>
<evidence type="ECO:0000256" key="2">
    <source>
        <dbReference type="ARBA" id="ARBA00009446"/>
    </source>
</evidence>
<evidence type="ECO:0000256" key="12">
    <source>
        <dbReference type="SAM" id="MobiDB-lite"/>
    </source>
</evidence>
<keyword evidence="16" id="KW-1185">Reference proteome</keyword>
<evidence type="ECO:0000256" key="8">
    <source>
        <dbReference type="ARBA" id="ARBA00023125"/>
    </source>
</evidence>
<feature type="active site" description="O-(5'-phospho-DNA)-tyrosine intermediate" evidence="10">
    <location>
        <position position="301"/>
    </location>
</feature>
<dbReference type="InterPro" id="IPR000380">
    <property type="entry name" value="Topo_IA"/>
</dbReference>
<proteinExistence type="inferred from homology"/>
<dbReference type="KEGG" id="caml:H6X83_07565"/>
<evidence type="ECO:0000259" key="13">
    <source>
        <dbReference type="PROSITE" id="PS50880"/>
    </source>
</evidence>
<evidence type="ECO:0000256" key="4">
    <source>
        <dbReference type="ARBA" id="ARBA00022771"/>
    </source>
</evidence>
<feature type="site" description="Interaction with DNA" evidence="10">
    <location>
        <position position="303"/>
    </location>
</feature>
<feature type="region of interest" description="Disordered" evidence="12">
    <location>
        <begin position="340"/>
        <end position="361"/>
    </location>
</feature>
<dbReference type="SMART" id="SM00436">
    <property type="entry name" value="TOP1Bc"/>
    <property type="match status" value="1"/>
</dbReference>
<evidence type="ECO:0000256" key="7">
    <source>
        <dbReference type="ARBA" id="ARBA00023029"/>
    </source>
</evidence>
<evidence type="ECO:0000256" key="1">
    <source>
        <dbReference type="ARBA" id="ARBA00000213"/>
    </source>
</evidence>
<keyword evidence="3" id="KW-0479">Metal-binding</keyword>
<dbReference type="InterPro" id="IPR005733">
    <property type="entry name" value="TopoI_bac-type"/>
</dbReference>
<dbReference type="NCBIfam" id="TIGR01051">
    <property type="entry name" value="topA_bact"/>
    <property type="match status" value="1"/>
</dbReference>
<dbReference type="InterPro" id="IPR006171">
    <property type="entry name" value="TOPRIM_dom"/>
</dbReference>
<dbReference type="SMART" id="SM00493">
    <property type="entry name" value="TOPRIM"/>
    <property type="match status" value="1"/>
</dbReference>
<protein>
    <recommendedName>
        <fullName evidence="10">DNA topoisomerase 1</fullName>
        <ecNumber evidence="10">5.6.2.1</ecNumber>
    </recommendedName>
    <alternativeName>
        <fullName evidence="10">DNA topoisomerase I</fullName>
    </alternativeName>
</protein>
<dbReference type="InterPro" id="IPR034149">
    <property type="entry name" value="TOPRIM_TopoI"/>
</dbReference>
<comment type="caution">
    <text evidence="10">Lacks conserved residue(s) required for the propagation of feature annotation.</text>
</comment>
<keyword evidence="5" id="KW-0862">Zinc</keyword>
<evidence type="ECO:0000313" key="16">
    <source>
        <dbReference type="Proteomes" id="UP000516046"/>
    </source>
</evidence>
<dbReference type="PROSITE" id="PS52039">
    <property type="entry name" value="TOPO_IA_2"/>
    <property type="match status" value="1"/>
</dbReference>
<feature type="domain" description="Topo IA-type catalytic" evidence="14">
    <location>
        <begin position="128"/>
        <end position="561"/>
    </location>
</feature>
<dbReference type="GO" id="GO:0003917">
    <property type="term" value="F:DNA topoisomerase type I (single strand cut, ATP-independent) activity"/>
    <property type="evidence" value="ECO:0007669"/>
    <property type="project" value="UniProtKB-UniRule"/>
</dbReference>
<dbReference type="EC" id="5.6.2.1" evidence="10"/>
<dbReference type="PRINTS" id="PR00417">
    <property type="entry name" value="PRTPISMRASEI"/>
</dbReference>
<dbReference type="Gene3D" id="1.10.290.10">
    <property type="entry name" value="Topoisomerase I, domain 4"/>
    <property type="match status" value="1"/>
</dbReference>
<dbReference type="AlphaFoldDB" id="A0A7G9WDS3"/>
<accession>A0A7G9WDS3</accession>
<evidence type="ECO:0000256" key="5">
    <source>
        <dbReference type="ARBA" id="ARBA00022833"/>
    </source>
</evidence>
<dbReference type="GO" id="GO:0008270">
    <property type="term" value="F:zinc ion binding"/>
    <property type="evidence" value="ECO:0007669"/>
    <property type="project" value="UniProtKB-KW"/>
</dbReference>
<dbReference type="PANTHER" id="PTHR42785">
    <property type="entry name" value="DNA TOPOISOMERASE, TYPE IA, CORE"/>
    <property type="match status" value="1"/>
</dbReference>
<dbReference type="EMBL" id="CP060696">
    <property type="protein sequence ID" value="QNO16835.1"/>
    <property type="molecule type" value="Genomic_DNA"/>
</dbReference>
<keyword evidence="11" id="KW-0175">Coiled coil</keyword>
<dbReference type="GO" id="GO:0003677">
    <property type="term" value="F:DNA binding"/>
    <property type="evidence" value="ECO:0007669"/>
    <property type="project" value="UniProtKB-KW"/>
</dbReference>
<dbReference type="CDD" id="cd03363">
    <property type="entry name" value="TOPRIM_TopoIA_TopoI"/>
    <property type="match status" value="1"/>
</dbReference>
<keyword evidence="4" id="KW-0863">Zinc-finger</keyword>
<reference evidence="15 16" key="1">
    <citation type="submission" date="2020-08" db="EMBL/GenBank/DDBJ databases">
        <authorList>
            <person name="Ren C."/>
            <person name="Gu Y."/>
            <person name="Xu Y."/>
        </authorList>
    </citation>
    <scope>NUCLEOTIDE SEQUENCE [LARGE SCALE GENOMIC DNA]</scope>
    <source>
        <strain evidence="15 16">LBM18003</strain>
    </source>
</reference>
<dbReference type="HAMAP" id="MF_00952">
    <property type="entry name" value="Topoisom_1_prok"/>
    <property type="match status" value="1"/>
</dbReference>
<comment type="similarity">
    <text evidence="2 10">Belongs to the type IA topoisomerase family.</text>
</comment>
<feature type="site" description="Interaction with DNA" evidence="10">
    <location>
        <position position="493"/>
    </location>
</feature>
<dbReference type="Gene3D" id="2.70.20.10">
    <property type="entry name" value="Topoisomerase I, domain 3"/>
    <property type="match status" value="1"/>
</dbReference>
<evidence type="ECO:0000256" key="11">
    <source>
        <dbReference type="SAM" id="Coils"/>
    </source>
</evidence>
<dbReference type="SMART" id="SM00437">
    <property type="entry name" value="TOP1Ac"/>
    <property type="match status" value="1"/>
</dbReference>
<dbReference type="PANTHER" id="PTHR42785:SF1">
    <property type="entry name" value="DNA TOPOISOMERASE"/>
    <property type="match status" value="1"/>
</dbReference>
<dbReference type="Pfam" id="PF01751">
    <property type="entry name" value="Toprim"/>
    <property type="match status" value="1"/>
</dbReference>
<comment type="function">
    <text evidence="10">Releases the supercoiling and torsional tension of DNA, which is introduced during the DNA replication and transcription, by transiently cleaving and rejoining one strand of the DNA duplex. Introduces a single-strand break via transesterification at a target site in duplex DNA. The scissile phosphodiester is attacked by the catalytic tyrosine of the enzyme, resulting in the formation of a DNA-(5'-phosphotyrosyl)-enzyme intermediate and the expulsion of a 3'-OH DNA strand. The free DNA strand then undergoes passage around the unbroken strand, thus removing DNA supercoils. Finally, in the religation step, the DNA 3'-OH attacks the covalent intermediate to expel the active-site tyrosine and restore the DNA phosphodiester backbone.</text>
</comment>
<dbReference type="Proteomes" id="UP000516046">
    <property type="component" value="Chromosome"/>
</dbReference>
<organism evidence="15 16">
    <name type="scientific">Caproicibacterium amylolyticum</name>
    <dbReference type="NCBI Taxonomy" id="2766537"/>
    <lineage>
        <taxon>Bacteria</taxon>
        <taxon>Bacillati</taxon>
        <taxon>Bacillota</taxon>
        <taxon>Clostridia</taxon>
        <taxon>Eubacteriales</taxon>
        <taxon>Oscillospiraceae</taxon>
        <taxon>Caproicibacterium</taxon>
    </lineage>
</organism>
<feature type="site" description="Interaction with DNA" evidence="10">
    <location>
        <position position="147"/>
    </location>
</feature>
<evidence type="ECO:0000256" key="3">
    <source>
        <dbReference type="ARBA" id="ARBA00022723"/>
    </source>
</evidence>
<feature type="coiled-coil region" evidence="11">
    <location>
        <begin position="554"/>
        <end position="581"/>
    </location>
</feature>
<dbReference type="InterPro" id="IPR003602">
    <property type="entry name" value="Topo_IA_DNA-bd_dom"/>
</dbReference>
<gene>
    <name evidence="10 15" type="primary">topA</name>
    <name evidence="15" type="ORF">H6X83_07565</name>
</gene>
<comment type="catalytic activity">
    <reaction evidence="1 10">
        <text>ATP-independent breakage of single-stranded DNA, followed by passage and rejoining.</text>
        <dbReference type="EC" id="5.6.2.1"/>
    </reaction>
</comment>
<dbReference type="InterPro" id="IPR013498">
    <property type="entry name" value="Topo_IA_Znf"/>
</dbReference>
<evidence type="ECO:0000256" key="10">
    <source>
        <dbReference type="HAMAP-Rule" id="MF_00952"/>
    </source>
</evidence>
<dbReference type="GO" id="GO:0006265">
    <property type="term" value="P:DNA topological change"/>
    <property type="evidence" value="ECO:0007669"/>
    <property type="project" value="UniProtKB-UniRule"/>
</dbReference>
<dbReference type="Gene3D" id="3.40.50.140">
    <property type="match status" value="1"/>
</dbReference>
<name>A0A7G9WDS3_9FIRM</name>
<dbReference type="InterPro" id="IPR028612">
    <property type="entry name" value="Topoisom_1_IA"/>
</dbReference>
<dbReference type="RefSeq" id="WP_212505902.1">
    <property type="nucleotide sequence ID" value="NZ_CP060696.1"/>
</dbReference>
<feature type="site" description="Interaction with DNA" evidence="10">
    <location>
        <position position="138"/>
    </location>
</feature>
<dbReference type="PROSITE" id="PS00018">
    <property type="entry name" value="EF_HAND_1"/>
    <property type="match status" value="1"/>
</dbReference>
<dbReference type="InterPro" id="IPR013825">
    <property type="entry name" value="Topo_IA_cen_sub2"/>
</dbReference>
<dbReference type="PROSITE" id="PS00396">
    <property type="entry name" value="TOPO_IA_1"/>
    <property type="match status" value="1"/>
</dbReference>
<dbReference type="InterPro" id="IPR013826">
    <property type="entry name" value="Topo_IA_cen_sub3"/>
</dbReference>
<dbReference type="InterPro" id="IPR003601">
    <property type="entry name" value="Topo_IA_2"/>
</dbReference>
<dbReference type="Gene3D" id="1.10.460.10">
    <property type="entry name" value="Topoisomerase I, domain 2"/>
    <property type="match status" value="1"/>
</dbReference>
<comment type="subunit">
    <text evidence="10">Monomer.</text>
</comment>
<feature type="site" description="Interaction with DNA" evidence="10">
    <location>
        <position position="32"/>
    </location>
</feature>
<sequence length="702" mass="79183">MSKLVIVESPAKAKTIKKYLGSGYDVVASMGHVRDLPENRLSVKVSDNFKPQYAIIKGKEELVDKLKEKAEKSDSILLATDPDREGEAISWHLAYILGLDVNDTNRVTFNEITKTGIETGMQNPRTIDMDLVNAQQARRILDRLVGYKLSPFLSQKIRRGLSGGRVQSVAVRIIVDREEEIKAFKPEEYWSVDAKFVPAKGTFRKQFTASLYGTEEGKLKISNQEEADKILADLKEADYVVTKVKKGTRRKSPAPPFITSTLQQEASRRLGFTARRTMKAAQELYEGIEIEGMGAVGLITYMRTDSLRLSEDAIAAAAEYIEGRWGKKYLPDTPRHFKTKANAQDGHEAIRPSTPSIDPEQIKESLTGDQYKLYKLIWERFIACQMSNCLQATTQAEISADKYLFKASGYTITFDGFTVLYEEKKDEADESTGGTLPPLEKDMPLKCKEIAGNQHFTQPPARFTEASLIKALEENGIGRPSTYAATIGTILNREYVVREAKALKPTELGEVMTKLMKERFPKVVNVKFTAQVENELDEVQNGKVEWVQAVHDFYDDFAETLKVAKEQMKDVKIQLKEDETDIICEKCGRRMVVKMGRYGKFIACPGYPECKNIKKYVEKNGAKCPKCGGDVVIKHTKKGRVFYGCENYPNCDFVSWDEPTQELCPKCGKTLLRKKGKNPKFYCVTPECGYERVGEDKADEEN</sequence>
<keyword evidence="6" id="KW-0460">Magnesium</keyword>
<dbReference type="InterPro" id="IPR018247">
    <property type="entry name" value="EF_Hand_1_Ca_BS"/>
</dbReference>
<dbReference type="InterPro" id="IPR013824">
    <property type="entry name" value="Topo_IA_cen_sub1"/>
</dbReference>
<keyword evidence="7 10" id="KW-0799">Topoisomerase</keyword>
<evidence type="ECO:0000313" key="15">
    <source>
        <dbReference type="EMBL" id="QNO16835.1"/>
    </source>
</evidence>
<keyword evidence="9 10" id="KW-0413">Isomerase</keyword>
<dbReference type="InterPro" id="IPR023405">
    <property type="entry name" value="Topo_IA_core_domain"/>
</dbReference>
<dbReference type="InterPro" id="IPR013497">
    <property type="entry name" value="Topo_IA_cen"/>
</dbReference>
<dbReference type="Pfam" id="PF01396">
    <property type="entry name" value="Zn_ribbon_Top1"/>
    <property type="match status" value="3"/>
</dbReference>
<feature type="site" description="Interaction with DNA" evidence="10">
    <location>
        <position position="142"/>
    </location>
</feature>
<dbReference type="CDD" id="cd00186">
    <property type="entry name" value="TOP1Ac"/>
    <property type="match status" value="1"/>
</dbReference>
<dbReference type="GO" id="GO:0005694">
    <property type="term" value="C:chromosome"/>
    <property type="evidence" value="ECO:0007669"/>
    <property type="project" value="InterPro"/>
</dbReference>
<evidence type="ECO:0000256" key="9">
    <source>
        <dbReference type="ARBA" id="ARBA00023235"/>
    </source>
</evidence>
<evidence type="ECO:0000256" key="6">
    <source>
        <dbReference type="ARBA" id="ARBA00022842"/>
    </source>
</evidence>
<dbReference type="Pfam" id="PF01131">
    <property type="entry name" value="Topoisom_bac"/>
    <property type="match status" value="1"/>
</dbReference>
<keyword evidence="8 10" id="KW-0238">DNA-binding</keyword>
<dbReference type="SUPFAM" id="SSF56712">
    <property type="entry name" value="Prokaryotic type I DNA topoisomerase"/>
    <property type="match status" value="1"/>
</dbReference>
<dbReference type="PROSITE" id="PS50880">
    <property type="entry name" value="TOPRIM"/>
    <property type="match status" value="1"/>
</dbReference>
<dbReference type="Gene3D" id="3.30.65.10">
    <property type="entry name" value="Bacterial Topoisomerase I, domain 1"/>
    <property type="match status" value="2"/>
</dbReference>
<evidence type="ECO:0000259" key="14">
    <source>
        <dbReference type="PROSITE" id="PS52039"/>
    </source>
</evidence>
<feature type="domain" description="Toprim" evidence="13">
    <location>
        <begin position="2"/>
        <end position="112"/>
    </location>
</feature>
<feature type="site" description="Interaction with DNA" evidence="10">
    <location>
        <position position="139"/>
    </location>
</feature>
<dbReference type="SUPFAM" id="SSF57783">
    <property type="entry name" value="Zinc beta-ribbon"/>
    <property type="match status" value="1"/>
</dbReference>
<feature type="region of interest" description="Interaction with DNA" evidence="10">
    <location>
        <begin position="162"/>
        <end position="167"/>
    </location>
</feature>